<proteinExistence type="inferred from homology"/>
<dbReference type="SUPFAM" id="SSF51556">
    <property type="entry name" value="Metallo-dependent hydrolases"/>
    <property type="match status" value="1"/>
</dbReference>
<dbReference type="PIRSF" id="PIRSF005902">
    <property type="entry name" value="DNase_TatD"/>
    <property type="match status" value="1"/>
</dbReference>
<dbReference type="STRING" id="1313296.SAMN05661091_5471"/>
<feature type="binding site" evidence="4">
    <location>
        <position position="176"/>
    </location>
    <ligand>
        <name>a divalent metal cation</name>
        <dbReference type="ChEBI" id="CHEBI:60240"/>
        <label>2</label>
    </ligand>
</feature>
<protein>
    <submittedName>
        <fullName evidence="5">TatD DNase family protein</fullName>
    </submittedName>
</protein>
<keyword evidence="2 4" id="KW-0479">Metal-binding</keyword>
<dbReference type="PANTHER" id="PTHR46317:SF1">
    <property type="entry name" value="HYDROLASE, TATD FAMILY"/>
    <property type="match status" value="1"/>
</dbReference>
<dbReference type="EMBL" id="LT840184">
    <property type="protein sequence ID" value="SMF91481.1"/>
    <property type="molecule type" value="Genomic_DNA"/>
</dbReference>
<dbReference type="CDD" id="cd01310">
    <property type="entry name" value="TatD_DNAse"/>
    <property type="match status" value="1"/>
</dbReference>
<feature type="binding site" evidence="4">
    <location>
        <position position="152"/>
    </location>
    <ligand>
        <name>a divalent metal cation</name>
        <dbReference type="ChEBI" id="CHEBI:60240"/>
        <label>2</label>
    </ligand>
</feature>
<dbReference type="InterPro" id="IPR001130">
    <property type="entry name" value="TatD-like"/>
</dbReference>
<keyword evidence="3" id="KW-0378">Hydrolase</keyword>
<reference evidence="5 6" key="1">
    <citation type="submission" date="2017-04" db="EMBL/GenBank/DDBJ databases">
        <authorList>
            <person name="Afonso C.L."/>
            <person name="Miller P.J."/>
            <person name="Scott M.A."/>
            <person name="Spackman E."/>
            <person name="Goraichik I."/>
            <person name="Dimitrov K.M."/>
            <person name="Suarez D.L."/>
            <person name="Swayne D.E."/>
        </authorList>
    </citation>
    <scope>NUCLEOTIDE SEQUENCE [LARGE SCALE GENOMIC DNA]</scope>
    <source>
        <strain evidence="5 6">N3/975</strain>
    </source>
</reference>
<dbReference type="Proteomes" id="UP000192940">
    <property type="component" value="Chromosome I"/>
</dbReference>
<keyword evidence="6" id="KW-1185">Reference proteome</keyword>
<dbReference type="InterPro" id="IPR018228">
    <property type="entry name" value="DNase_TatD-rel_CS"/>
</dbReference>
<dbReference type="PANTHER" id="PTHR46317">
    <property type="entry name" value="HYDROLASE OF PHP SUPERFAMILY-RELATED PROTEIN"/>
    <property type="match status" value="1"/>
</dbReference>
<feature type="binding site" evidence="4">
    <location>
        <position position="224"/>
    </location>
    <ligand>
        <name>a divalent metal cation</name>
        <dbReference type="ChEBI" id="CHEBI:60240"/>
        <label>1</label>
    </ligand>
</feature>
<feature type="binding site" evidence="4">
    <location>
        <position position="21"/>
    </location>
    <ligand>
        <name>a divalent metal cation</name>
        <dbReference type="ChEBI" id="CHEBI:60240"/>
        <label>1</label>
    </ligand>
</feature>
<name>A0A1X7HR70_9BACL</name>
<dbReference type="Gene3D" id="3.20.20.140">
    <property type="entry name" value="Metal-dependent hydrolases"/>
    <property type="match status" value="1"/>
</dbReference>
<evidence type="ECO:0000256" key="3">
    <source>
        <dbReference type="ARBA" id="ARBA00022801"/>
    </source>
</evidence>
<gene>
    <name evidence="5" type="ORF">SAMN05661091_5471</name>
</gene>
<evidence type="ECO:0000256" key="4">
    <source>
        <dbReference type="PIRSR" id="PIRSR005902-1"/>
    </source>
</evidence>
<evidence type="ECO:0000256" key="1">
    <source>
        <dbReference type="ARBA" id="ARBA00009275"/>
    </source>
</evidence>
<evidence type="ECO:0000313" key="6">
    <source>
        <dbReference type="Proteomes" id="UP000192940"/>
    </source>
</evidence>
<dbReference type="GO" id="GO:0046872">
    <property type="term" value="F:metal ion binding"/>
    <property type="evidence" value="ECO:0007669"/>
    <property type="project" value="UniProtKB-KW"/>
</dbReference>
<feature type="binding site" evidence="4">
    <location>
        <position position="108"/>
    </location>
    <ligand>
        <name>a divalent metal cation</name>
        <dbReference type="ChEBI" id="CHEBI:60240"/>
        <label>1</label>
    </ligand>
</feature>
<dbReference type="GO" id="GO:0016788">
    <property type="term" value="F:hydrolase activity, acting on ester bonds"/>
    <property type="evidence" value="ECO:0007669"/>
    <property type="project" value="InterPro"/>
</dbReference>
<feature type="binding site" evidence="4">
    <location>
        <position position="23"/>
    </location>
    <ligand>
        <name>a divalent metal cation</name>
        <dbReference type="ChEBI" id="CHEBI:60240"/>
        <label>1</label>
    </ligand>
</feature>
<dbReference type="InterPro" id="IPR032466">
    <property type="entry name" value="Metal_Hydrolase"/>
</dbReference>
<evidence type="ECO:0000256" key="2">
    <source>
        <dbReference type="ARBA" id="ARBA00022723"/>
    </source>
</evidence>
<comment type="similarity">
    <text evidence="1">Belongs to the metallo-dependent hydrolases superfamily. TatD-type hydrolase family.</text>
</comment>
<sequence length="276" mass="31555">MASVHTKPDMDSLNYPLIDAHIHLDTYPIDQQLSILESLPGYGVESVISVSMHLESCQRNLELARRFVDRVKPAFGYHPEQQMPSPADIDSLFAFMESHLDEMIAVGEVGLPYYSRLEAQSSGKDWDNRPYEDLLERFIIFAKKHDKPVILHAVYEDADIACDLLEKHSVTSAHFHWFKGSPGTIQRMADAGYCISFTPDLLYEQEIRELARLYPAGQVMSETDGPWPFEGPFQGQVTHPRMTADVASAWADIQGISLMEARRILYDNARRFYRMR</sequence>
<dbReference type="RefSeq" id="WP_244562856.1">
    <property type="nucleotide sequence ID" value="NZ_LT840184.1"/>
</dbReference>
<organism evidence="5 6">
    <name type="scientific">Paenibacillus uliginis N3/975</name>
    <dbReference type="NCBI Taxonomy" id="1313296"/>
    <lineage>
        <taxon>Bacteria</taxon>
        <taxon>Bacillati</taxon>
        <taxon>Bacillota</taxon>
        <taxon>Bacilli</taxon>
        <taxon>Bacillales</taxon>
        <taxon>Paenibacillaceae</taxon>
        <taxon>Paenibacillus</taxon>
    </lineage>
</organism>
<evidence type="ECO:0000313" key="5">
    <source>
        <dbReference type="EMBL" id="SMF91481.1"/>
    </source>
</evidence>
<dbReference type="AlphaFoldDB" id="A0A1X7HR70"/>
<dbReference type="PROSITE" id="PS01137">
    <property type="entry name" value="TATD_1"/>
    <property type="match status" value="1"/>
</dbReference>
<accession>A0A1X7HR70</accession>
<dbReference type="Pfam" id="PF01026">
    <property type="entry name" value="TatD_DNase"/>
    <property type="match status" value="1"/>
</dbReference>